<gene>
    <name evidence="2" type="ORF">SAMN02745674_01437</name>
</gene>
<dbReference type="STRING" id="1122188.SAMN02745674_01437"/>
<proteinExistence type="predicted"/>
<feature type="chain" id="PRO_5012594549" description="Adhesin" evidence="1">
    <location>
        <begin position="26"/>
        <end position="501"/>
    </location>
</feature>
<evidence type="ECO:0000256" key="1">
    <source>
        <dbReference type="SAM" id="SignalP"/>
    </source>
</evidence>
<dbReference type="OrthoDB" id="5833205at2"/>
<keyword evidence="1" id="KW-0732">Signal</keyword>
<protein>
    <recommendedName>
        <fullName evidence="4">Adhesin</fullName>
    </recommendedName>
</protein>
<keyword evidence="3" id="KW-1185">Reference proteome</keyword>
<dbReference type="RefSeq" id="WP_078758036.1">
    <property type="nucleotide sequence ID" value="NZ_FUXP01000004.1"/>
</dbReference>
<evidence type="ECO:0000313" key="3">
    <source>
        <dbReference type="Proteomes" id="UP000190061"/>
    </source>
</evidence>
<name>A0A1T4Q181_9GAMM</name>
<evidence type="ECO:0008006" key="4">
    <source>
        <dbReference type="Google" id="ProtNLM"/>
    </source>
</evidence>
<sequence>MNSTIRKTGLALAVAALAASPAAFAQDDQNASANIDHQHVVNEDWDIDVDDTRDYILNNDTTNTTTTNTYNNTVNNLTNNTANNTVDTNVDLSLDAAARLRLNAAANIQFDGDYDETISSTESYRYSENVVFEDIQRTENVQSDIRREGNEHQVSVSLEKDLSLSSDINFSGDPTISGDIAIDSAAIAVVDNRQSVTGNVGYNDMLDNDASIADDAAEGAAGNLAFNVAAGDNNVQDNAVALSAADASFAFGMADAEVFVNQVGSGNGTINMGVANDASIGGNAFANAAGNLGVNVASGNNNSQKNAMAASVATAAYAQSSVSSNQMSSGNVTSNEGSFTTVQDSIAINLGGTVSGSADGTYEGSGASYQQSNFYPDYWEGNTHPDGTQLGHIDYDNDAQGAVENPNRDGVGGFAFDNEESGVIALDDMALDASLSGTLDFSYQVAVAATNSATLDGSAFQGASGNIGVNIASGTGNMQANSLAMAVAQPSTGGGGGGGEQ</sequence>
<dbReference type="Proteomes" id="UP000190061">
    <property type="component" value="Unassembled WGS sequence"/>
</dbReference>
<accession>A0A1T4Q181</accession>
<reference evidence="2 3" key="1">
    <citation type="submission" date="2017-02" db="EMBL/GenBank/DDBJ databases">
        <authorList>
            <person name="Peterson S.W."/>
        </authorList>
    </citation>
    <scope>NUCLEOTIDE SEQUENCE [LARGE SCALE GENOMIC DNA]</scope>
    <source>
        <strain evidence="2 3">DSM 21749</strain>
    </source>
</reference>
<feature type="signal peptide" evidence="1">
    <location>
        <begin position="1"/>
        <end position="25"/>
    </location>
</feature>
<dbReference type="AlphaFoldDB" id="A0A1T4Q181"/>
<evidence type="ECO:0000313" key="2">
    <source>
        <dbReference type="EMBL" id="SJZ97565.1"/>
    </source>
</evidence>
<organism evidence="2 3">
    <name type="scientific">Lysobacter spongiicola DSM 21749</name>
    <dbReference type="NCBI Taxonomy" id="1122188"/>
    <lineage>
        <taxon>Bacteria</taxon>
        <taxon>Pseudomonadati</taxon>
        <taxon>Pseudomonadota</taxon>
        <taxon>Gammaproteobacteria</taxon>
        <taxon>Lysobacterales</taxon>
        <taxon>Lysobacteraceae</taxon>
        <taxon>Novilysobacter</taxon>
    </lineage>
</organism>
<dbReference type="EMBL" id="FUXP01000004">
    <property type="protein sequence ID" value="SJZ97565.1"/>
    <property type="molecule type" value="Genomic_DNA"/>
</dbReference>